<evidence type="ECO:0000313" key="2">
    <source>
        <dbReference type="Proteomes" id="UP000619761"/>
    </source>
</evidence>
<keyword evidence="2" id="KW-1185">Reference proteome</keyword>
<proteinExistence type="predicted"/>
<dbReference type="RefSeq" id="WP_189417153.1">
    <property type="nucleotide sequence ID" value="NZ_BMYZ01000001.1"/>
</dbReference>
<organism evidence="1 2">
    <name type="scientific">Cellvibrio zantedeschiae</name>
    <dbReference type="NCBI Taxonomy" id="1237077"/>
    <lineage>
        <taxon>Bacteria</taxon>
        <taxon>Pseudomonadati</taxon>
        <taxon>Pseudomonadota</taxon>
        <taxon>Gammaproteobacteria</taxon>
        <taxon>Cellvibrionales</taxon>
        <taxon>Cellvibrionaceae</taxon>
        <taxon>Cellvibrio</taxon>
    </lineage>
</organism>
<gene>
    <name evidence="1" type="ORF">GCM10011613_14770</name>
</gene>
<protein>
    <submittedName>
        <fullName evidence="1">Uncharacterized protein</fullName>
    </submittedName>
</protein>
<name>A0ABQ3AYG9_9GAMM</name>
<dbReference type="Proteomes" id="UP000619761">
    <property type="component" value="Unassembled WGS sequence"/>
</dbReference>
<evidence type="ECO:0000313" key="1">
    <source>
        <dbReference type="EMBL" id="GGY71198.1"/>
    </source>
</evidence>
<reference evidence="2" key="1">
    <citation type="journal article" date="2019" name="Int. J. Syst. Evol. Microbiol.">
        <title>The Global Catalogue of Microorganisms (GCM) 10K type strain sequencing project: providing services to taxonomists for standard genome sequencing and annotation.</title>
        <authorList>
            <consortium name="The Broad Institute Genomics Platform"/>
            <consortium name="The Broad Institute Genome Sequencing Center for Infectious Disease"/>
            <person name="Wu L."/>
            <person name="Ma J."/>
        </authorList>
    </citation>
    <scope>NUCLEOTIDE SEQUENCE [LARGE SCALE GENOMIC DNA]</scope>
    <source>
        <strain evidence="2">KCTC 32239</strain>
    </source>
</reference>
<dbReference type="EMBL" id="BMYZ01000001">
    <property type="protein sequence ID" value="GGY71198.1"/>
    <property type="molecule type" value="Genomic_DNA"/>
</dbReference>
<comment type="caution">
    <text evidence="1">The sequence shown here is derived from an EMBL/GenBank/DDBJ whole genome shotgun (WGS) entry which is preliminary data.</text>
</comment>
<accession>A0ABQ3AYG9</accession>
<sequence>MADDETPFDEDALLLDEDETDFGDDTELDTIGVVVELEGALEPGVVIGGVEIVDVADDLGVVVVVDVLTDEEEFEAGSGFGDASEGAIELEKSLFTFPALVEPLALAPPPQAAVSNGAIKTITAVVAFKRRCQFKLVFNWWRLIKPNSIKISPSSVLALIFLVPNLCDCKAC</sequence>